<evidence type="ECO:0000259" key="4">
    <source>
        <dbReference type="Pfam" id="PF00370"/>
    </source>
</evidence>
<keyword evidence="2" id="KW-0808">Transferase</keyword>
<proteinExistence type="inferred from homology"/>
<dbReference type="Gene3D" id="3.30.420.40">
    <property type="match status" value="2"/>
</dbReference>
<evidence type="ECO:0000256" key="1">
    <source>
        <dbReference type="ARBA" id="ARBA00009156"/>
    </source>
</evidence>
<dbReference type="GO" id="GO:0016301">
    <property type="term" value="F:kinase activity"/>
    <property type="evidence" value="ECO:0007669"/>
    <property type="project" value="UniProtKB-KW"/>
</dbReference>
<dbReference type="Pfam" id="PF02782">
    <property type="entry name" value="FGGY_C"/>
    <property type="match status" value="1"/>
</dbReference>
<feature type="domain" description="Carbohydrate kinase FGGY C-terminal" evidence="5">
    <location>
        <begin position="259"/>
        <end position="433"/>
    </location>
</feature>
<organism evidence="6 7">
    <name type="scientific">Paracoccus maritimus</name>
    <dbReference type="NCBI Taxonomy" id="2933292"/>
    <lineage>
        <taxon>Bacteria</taxon>
        <taxon>Pseudomonadati</taxon>
        <taxon>Pseudomonadota</taxon>
        <taxon>Alphaproteobacteria</taxon>
        <taxon>Rhodobacterales</taxon>
        <taxon>Paracoccaceae</taxon>
        <taxon>Paracoccus</taxon>
    </lineage>
</organism>
<dbReference type="Pfam" id="PF00370">
    <property type="entry name" value="FGGY_N"/>
    <property type="match status" value="1"/>
</dbReference>
<dbReference type="SUPFAM" id="SSF53067">
    <property type="entry name" value="Actin-like ATPase domain"/>
    <property type="match status" value="2"/>
</dbReference>
<name>A0ABT2KBT2_9RHOB</name>
<feature type="domain" description="Carbohydrate kinase FGGY N-terminal" evidence="4">
    <location>
        <begin position="5"/>
        <end position="244"/>
    </location>
</feature>
<dbReference type="PANTHER" id="PTHR43095">
    <property type="entry name" value="SUGAR KINASE"/>
    <property type="match status" value="1"/>
</dbReference>
<protein>
    <submittedName>
        <fullName evidence="6">FGGY family carbohydrate kinase</fullName>
    </submittedName>
</protein>
<reference evidence="6 7" key="1">
    <citation type="submission" date="2022-04" db="EMBL/GenBank/DDBJ databases">
        <title>Paracoccus sp. YLB-12 draft genome sequence.</title>
        <authorList>
            <person name="Yu L."/>
        </authorList>
    </citation>
    <scope>NUCLEOTIDE SEQUENCE [LARGE SCALE GENOMIC DNA]</scope>
    <source>
        <strain evidence="6 7">YLB-12</strain>
    </source>
</reference>
<keyword evidence="3 6" id="KW-0418">Kinase</keyword>
<evidence type="ECO:0000313" key="6">
    <source>
        <dbReference type="EMBL" id="MCT4333971.1"/>
    </source>
</evidence>
<dbReference type="InterPro" id="IPR018484">
    <property type="entry name" value="FGGY_N"/>
</dbReference>
<dbReference type="InterPro" id="IPR043129">
    <property type="entry name" value="ATPase_NBD"/>
</dbReference>
<dbReference type="Proteomes" id="UP001320702">
    <property type="component" value="Unassembled WGS sequence"/>
</dbReference>
<gene>
    <name evidence="6" type="ORF">MU516_13980</name>
</gene>
<dbReference type="EMBL" id="JANAVZ010000008">
    <property type="protein sequence ID" value="MCT4333971.1"/>
    <property type="molecule type" value="Genomic_DNA"/>
</dbReference>
<dbReference type="RefSeq" id="WP_260277885.1">
    <property type="nucleotide sequence ID" value="NZ_JANAVZ010000008.1"/>
</dbReference>
<dbReference type="InterPro" id="IPR050406">
    <property type="entry name" value="FGGY_Carb_Kinase"/>
</dbReference>
<comment type="similarity">
    <text evidence="1">Belongs to the FGGY kinase family.</text>
</comment>
<dbReference type="PANTHER" id="PTHR43095:SF5">
    <property type="entry name" value="XYLULOSE KINASE"/>
    <property type="match status" value="1"/>
</dbReference>
<keyword evidence="7" id="KW-1185">Reference proteome</keyword>
<comment type="caution">
    <text evidence="6">The sequence shown here is derived from an EMBL/GenBank/DDBJ whole genome shotgun (WGS) entry which is preliminary data.</text>
</comment>
<accession>A0ABT2KBT2</accession>
<dbReference type="InterPro" id="IPR018485">
    <property type="entry name" value="FGGY_C"/>
</dbReference>
<evidence type="ECO:0000256" key="3">
    <source>
        <dbReference type="ARBA" id="ARBA00022777"/>
    </source>
</evidence>
<dbReference type="PIRSF" id="PIRSF000538">
    <property type="entry name" value="GlpK"/>
    <property type="match status" value="1"/>
</dbReference>
<evidence type="ECO:0000256" key="2">
    <source>
        <dbReference type="ARBA" id="ARBA00022679"/>
    </source>
</evidence>
<evidence type="ECO:0000259" key="5">
    <source>
        <dbReference type="Pfam" id="PF02782"/>
    </source>
</evidence>
<sequence>MNATILCLDSGTTSVKAAAFDGQGNLLASAERPNGALRRDGVRVEQDMQITLTEAMTVLRDCAAQITGPVTGLILTGQGDGLWPVDRDGVPVGRAMTWLDGRARSLASSLAPQLDQVQAATGSRPTAASASLQLLWLQRHDPDRHVRIAKALRLKEWLFFSLTGQMIAEPTALLPVWGNWRDGKLAPRVQEHLGLTSGLDLLPELAALGAARAELSDQAARLAGLPRGLPVLLGPGDVQSTLIGLGLGTRPDVTHASIFGTSAIHACLLDDPDAMPRMPTGAMIQHFAAGPGYLCFHPCFNGASLLRHLSQKFTDLPVPAGPEYSSVILHPFLEPGGERAPWTDPNASAAIFGLNAATTPGQIAWAGREALAFVTHASHQMMGASAGALSLGGGLAGDGHFARFLATLTGCEVQRSPGAHAGLRGLALIAARALLGATDASPWIGAATERATPQQGAVAAYAQRKYRLFSDLIDLNAPFWSRISDLGNDAETLMESP</sequence>
<evidence type="ECO:0000313" key="7">
    <source>
        <dbReference type="Proteomes" id="UP001320702"/>
    </source>
</evidence>
<dbReference type="InterPro" id="IPR000577">
    <property type="entry name" value="Carb_kinase_FGGY"/>
</dbReference>